<dbReference type="AlphaFoldDB" id="A0A8T0WFQ5"/>
<evidence type="ECO:0000313" key="2">
    <source>
        <dbReference type="Proteomes" id="UP000823388"/>
    </source>
</evidence>
<comment type="caution">
    <text evidence="1">The sequence shown here is derived from an EMBL/GenBank/DDBJ whole genome shotgun (WGS) entry which is preliminary data.</text>
</comment>
<evidence type="ECO:0000313" key="1">
    <source>
        <dbReference type="EMBL" id="KAG2646750.1"/>
    </source>
</evidence>
<gene>
    <name evidence="1" type="ORF">PVAP13_2KG528800</name>
</gene>
<proteinExistence type="predicted"/>
<keyword evidence="2" id="KW-1185">Reference proteome</keyword>
<organism evidence="1 2">
    <name type="scientific">Panicum virgatum</name>
    <name type="common">Blackwell switchgrass</name>
    <dbReference type="NCBI Taxonomy" id="38727"/>
    <lineage>
        <taxon>Eukaryota</taxon>
        <taxon>Viridiplantae</taxon>
        <taxon>Streptophyta</taxon>
        <taxon>Embryophyta</taxon>
        <taxon>Tracheophyta</taxon>
        <taxon>Spermatophyta</taxon>
        <taxon>Magnoliopsida</taxon>
        <taxon>Liliopsida</taxon>
        <taxon>Poales</taxon>
        <taxon>Poaceae</taxon>
        <taxon>PACMAD clade</taxon>
        <taxon>Panicoideae</taxon>
        <taxon>Panicodae</taxon>
        <taxon>Paniceae</taxon>
        <taxon>Panicinae</taxon>
        <taxon>Panicum</taxon>
        <taxon>Panicum sect. Hiantes</taxon>
    </lineage>
</organism>
<reference evidence="1" key="1">
    <citation type="submission" date="2020-05" db="EMBL/GenBank/DDBJ databases">
        <title>WGS assembly of Panicum virgatum.</title>
        <authorList>
            <person name="Lovell J.T."/>
            <person name="Jenkins J."/>
            <person name="Shu S."/>
            <person name="Juenger T.E."/>
            <person name="Schmutz J."/>
        </authorList>
    </citation>
    <scope>NUCLEOTIDE SEQUENCE</scope>
    <source>
        <strain evidence="1">AP13</strain>
    </source>
</reference>
<dbReference type="EMBL" id="CM029039">
    <property type="protein sequence ID" value="KAG2646750.1"/>
    <property type="molecule type" value="Genomic_DNA"/>
</dbReference>
<accession>A0A8T0WFQ5</accession>
<dbReference type="Proteomes" id="UP000823388">
    <property type="component" value="Chromosome 2K"/>
</dbReference>
<sequence length="64" mass="7466">MNCDIIKIAELFSAKICLLTSFRYACLVEIIPRDATPTRELWLIFWCEVYYNSLYAIEVGLLDT</sequence>
<protein>
    <submittedName>
        <fullName evidence="1">Uncharacterized protein</fullName>
    </submittedName>
</protein>
<name>A0A8T0WFQ5_PANVG</name>